<reference evidence="2 3" key="1">
    <citation type="submission" date="2023-07" db="EMBL/GenBank/DDBJ databases">
        <title>Identification of four novel Pseudomonas species associated with bacterial leaf spot of cucurbits.</title>
        <authorList>
            <person name="Fullem K.R."/>
        </authorList>
    </citation>
    <scope>NUCLEOTIDE SEQUENCE [LARGE SCALE GENOMIC DNA]</scope>
    <source>
        <strain evidence="2 3">KFB 138</strain>
    </source>
</reference>
<organism evidence="2 3">
    <name type="scientific">Pseudomonas serbiensis</name>
    <dbReference type="NCBI Taxonomy" id="3064350"/>
    <lineage>
        <taxon>Bacteria</taxon>
        <taxon>Pseudomonadati</taxon>
        <taxon>Pseudomonadota</taxon>
        <taxon>Gammaproteobacteria</taxon>
        <taxon>Pseudomonadales</taxon>
        <taxon>Pseudomonadaceae</taxon>
        <taxon>Pseudomonas</taxon>
    </lineage>
</organism>
<dbReference type="EMBL" id="JAUQOO010000005">
    <property type="protein sequence ID" value="MDO7926783.1"/>
    <property type="molecule type" value="Genomic_DNA"/>
</dbReference>
<evidence type="ECO:0000313" key="3">
    <source>
        <dbReference type="Proteomes" id="UP001223016"/>
    </source>
</evidence>
<name>A0ABT9CMQ1_9PSED</name>
<feature type="transmembrane region" description="Helical" evidence="1">
    <location>
        <begin position="12"/>
        <end position="30"/>
    </location>
</feature>
<accession>A0ABT9CMQ1</accession>
<keyword evidence="1" id="KW-1133">Transmembrane helix</keyword>
<dbReference type="InterPro" id="IPR052755">
    <property type="entry name" value="Lysozyme_Inhibitor_LprI"/>
</dbReference>
<dbReference type="PANTHER" id="PTHR37549">
    <property type="entry name" value="LIPOPROTEIN LPRI"/>
    <property type="match status" value="1"/>
</dbReference>
<sequence length="406" mass="46037">MAALENAGFGRSSVQKVLLIFISFTLFGTVIMGKNHIATTAMLLSLMAVFPYAHSASFDCRKASTDVEHKICDNPSLSKLDEDLSVAFRPLKNSYFIQMAQREWLESARDACESIECLENTYSQQIDFLTPPSENVKDSEAVTALPADKSYFISDQLWKNWTLTQLPYSKKYRQQYIVATETLSGKLHVIVFDGEYNSEMRCYKGALYEFVDQYPIVQPMLYPIARDICFDGTEDPDSNDEGRRLAGVLSGVFYYRIKVAPNHFISMSYKLGSRLPPTESSTLFQGASTTTENQKGSLFFSRSSSYNKMEIYHPHIDKSEFIASPNDPEHDWNIFIPVWSKPRPILYFKNGESIWRANIVDKTLFKISQAEDDGRIKSPMPIEINGREAVLYLENDGLKVAISPAP</sequence>
<evidence type="ECO:0000313" key="2">
    <source>
        <dbReference type="EMBL" id="MDO7926783.1"/>
    </source>
</evidence>
<comment type="caution">
    <text evidence="2">The sequence shown here is derived from an EMBL/GenBank/DDBJ whole genome shotgun (WGS) entry which is preliminary data.</text>
</comment>
<keyword evidence="1" id="KW-0812">Transmembrane</keyword>
<proteinExistence type="predicted"/>
<keyword evidence="1" id="KW-0472">Membrane</keyword>
<keyword evidence="3" id="KW-1185">Reference proteome</keyword>
<dbReference type="RefSeq" id="WP_304574532.1">
    <property type="nucleotide sequence ID" value="NZ_JAUQOO010000005.1"/>
</dbReference>
<protein>
    <recommendedName>
        <fullName evidence="4">Lysozyme inhibitor LprI N-terminal domain-containing protein</fullName>
    </recommendedName>
</protein>
<gene>
    <name evidence="2" type="ORF">Q6A51_08350</name>
</gene>
<dbReference type="Proteomes" id="UP001223016">
    <property type="component" value="Unassembled WGS sequence"/>
</dbReference>
<evidence type="ECO:0000256" key="1">
    <source>
        <dbReference type="SAM" id="Phobius"/>
    </source>
</evidence>
<dbReference type="PANTHER" id="PTHR37549:SF1">
    <property type="entry name" value="LIPOPROTEIN LPRI"/>
    <property type="match status" value="1"/>
</dbReference>
<evidence type="ECO:0008006" key="4">
    <source>
        <dbReference type="Google" id="ProtNLM"/>
    </source>
</evidence>